<dbReference type="EMBL" id="CP036501">
    <property type="protein sequence ID" value="UZP74401.1"/>
    <property type="molecule type" value="Genomic_DNA"/>
</dbReference>
<dbReference type="Gene3D" id="3.40.710.10">
    <property type="entry name" value="DD-peptidase/beta-lactamase superfamily"/>
    <property type="match status" value="1"/>
</dbReference>
<dbReference type="InterPro" id="IPR001466">
    <property type="entry name" value="Beta-lactam-related"/>
</dbReference>
<gene>
    <name evidence="2" type="ORF">E0F26_06445</name>
</gene>
<organism evidence="2 3">
    <name type="scientific">Candidatus Paraluminiphilus aquimaris</name>
    <dbReference type="NCBI Taxonomy" id="2518994"/>
    <lineage>
        <taxon>Bacteria</taxon>
        <taxon>Pseudomonadati</taxon>
        <taxon>Pseudomonadota</taxon>
        <taxon>Gammaproteobacteria</taxon>
        <taxon>Cellvibrionales</taxon>
        <taxon>Halieaceae</taxon>
        <taxon>Candidatus Paraluminiphilus</taxon>
    </lineage>
</organism>
<sequence>MSERIVSGYCDPRFAAIEDELSKAIQSGFDTGASVAIEYQGEMVVNLWGGYKDRQRTQPWLEDTIVNVFSTTKAITATCILQLIERGKLDLNAPVSDYWPEYGCKGKEATKVSDFLCHRAAMHGFQGGVPQFDYRDWDKWTAALAAQAPFRTPGTTQGYHALTYGWLVGELIRRVDGRSAGRYFREEIAEPLCLDFHIGLDEAAMARCGDILVDSSPKPWALMALTLVPDFLLSPQLRHVKKYVRLGDMKVAFSSRGSSTGGFEMNTEEWRQAEIPSANGHGTAAALAKLFGVLSTGGERDGHKIMDPETIELAVTPLSEGPDTVILGAPIRFGVGYDLGLGTTTIGSEPHPDRLFGHCGIGGTVAFGDPEHGLGYGFLCNRMHNPRMLYRTSNQLTKTLLEIVG</sequence>
<reference evidence="2 3" key="1">
    <citation type="submission" date="2019-02" db="EMBL/GenBank/DDBJ databases">
        <title>Halieaceae_genomes.</title>
        <authorList>
            <person name="Li S.-H."/>
        </authorList>
    </citation>
    <scope>NUCLEOTIDE SEQUENCE [LARGE SCALE GENOMIC DNA]</scope>
    <source>
        <strain evidence="2 3">JH123</strain>
    </source>
</reference>
<dbReference type="PANTHER" id="PTHR43319">
    <property type="entry name" value="BETA-LACTAMASE-RELATED"/>
    <property type="match status" value="1"/>
</dbReference>
<dbReference type="GO" id="GO:0016787">
    <property type="term" value="F:hydrolase activity"/>
    <property type="evidence" value="ECO:0007669"/>
    <property type="project" value="UniProtKB-KW"/>
</dbReference>
<dbReference type="InterPro" id="IPR052907">
    <property type="entry name" value="Beta-lactamase/esterase"/>
</dbReference>
<keyword evidence="3" id="KW-1185">Reference proteome</keyword>
<dbReference type="InterPro" id="IPR012338">
    <property type="entry name" value="Beta-lactam/transpept-like"/>
</dbReference>
<proteinExistence type="predicted"/>
<name>A0ABY6Q862_9GAMM</name>
<dbReference type="SUPFAM" id="SSF56601">
    <property type="entry name" value="beta-lactamase/transpeptidase-like"/>
    <property type="match status" value="1"/>
</dbReference>
<accession>A0ABY6Q862</accession>
<dbReference type="RefSeq" id="WP_279240846.1">
    <property type="nucleotide sequence ID" value="NZ_CP036501.1"/>
</dbReference>
<keyword evidence="2" id="KW-0378">Hydrolase</keyword>
<evidence type="ECO:0000313" key="3">
    <source>
        <dbReference type="Proteomes" id="UP001317963"/>
    </source>
</evidence>
<dbReference type="PANTHER" id="PTHR43319:SF3">
    <property type="entry name" value="BETA-LACTAMASE-RELATED DOMAIN-CONTAINING PROTEIN"/>
    <property type="match status" value="1"/>
</dbReference>
<protein>
    <submittedName>
        <fullName evidence="2">Class A beta-lactamase-related serine hydrolase</fullName>
    </submittedName>
</protein>
<dbReference type="Proteomes" id="UP001317963">
    <property type="component" value="Chromosome"/>
</dbReference>
<evidence type="ECO:0000259" key="1">
    <source>
        <dbReference type="Pfam" id="PF00144"/>
    </source>
</evidence>
<feature type="domain" description="Beta-lactamase-related" evidence="1">
    <location>
        <begin position="30"/>
        <end position="389"/>
    </location>
</feature>
<evidence type="ECO:0000313" key="2">
    <source>
        <dbReference type="EMBL" id="UZP74401.1"/>
    </source>
</evidence>
<dbReference type="Pfam" id="PF00144">
    <property type="entry name" value="Beta-lactamase"/>
    <property type="match status" value="1"/>
</dbReference>